<name>A0ACC1RMF6_9HYPO</name>
<sequence length="406" mass="44305">MAPNPEVLDSSRPDPEFEQACCSFLTGPPPLPSNTNVQTLRRLTNEFKNKARENLDGPLHELVERNIEIPVRDSSSILAYVYAPSKEATDALPIFLFFHGGGFCIGSRHDDLESNRIIASKTGIIVVSLEYRLAPEHPFPQAIHDGFDALHWIANNPSRVHPAASPSSGLIVGGTSAGGSIANAVVYLNRDLGSPVTVTGQLLSVAPLLPPPVVPRKYQDDYISHKQNKDVAIPSEELTQLFLAAYKPDKSSPLAAPAIHPLGHAGIPPTYLQACGLDRLRDESLIYQRILEHENGIATRLDLYPGLPHHFWEFFPQLTKQVEKRTNDTVEGIQWLLEAARANPNNSGYLGDGSVLIGSKLDDGFGIVVEWGRLSSMTGLAVHHGPSETPDPLQMLKTKAKDANIK</sequence>
<gene>
    <name evidence="1" type="ORF">NM208_g13422</name>
</gene>
<comment type="caution">
    <text evidence="1">The sequence shown here is derived from an EMBL/GenBank/DDBJ whole genome shotgun (WGS) entry which is preliminary data.</text>
</comment>
<proteinExistence type="predicted"/>
<evidence type="ECO:0000313" key="2">
    <source>
        <dbReference type="Proteomes" id="UP001148629"/>
    </source>
</evidence>
<reference evidence="1" key="1">
    <citation type="submission" date="2022-08" db="EMBL/GenBank/DDBJ databases">
        <title>Genome Sequence of Fusarium decemcellulare.</title>
        <authorList>
            <person name="Buettner E."/>
        </authorList>
    </citation>
    <scope>NUCLEOTIDE SEQUENCE</scope>
    <source>
        <strain evidence="1">Babe19</strain>
    </source>
</reference>
<organism evidence="1 2">
    <name type="scientific">Fusarium decemcellulare</name>
    <dbReference type="NCBI Taxonomy" id="57161"/>
    <lineage>
        <taxon>Eukaryota</taxon>
        <taxon>Fungi</taxon>
        <taxon>Dikarya</taxon>
        <taxon>Ascomycota</taxon>
        <taxon>Pezizomycotina</taxon>
        <taxon>Sordariomycetes</taxon>
        <taxon>Hypocreomycetidae</taxon>
        <taxon>Hypocreales</taxon>
        <taxon>Nectriaceae</taxon>
        <taxon>Fusarium</taxon>
        <taxon>Fusarium decemcellulare species complex</taxon>
    </lineage>
</organism>
<dbReference type="Proteomes" id="UP001148629">
    <property type="component" value="Unassembled WGS sequence"/>
</dbReference>
<dbReference type="EMBL" id="JANRMS010002737">
    <property type="protein sequence ID" value="KAJ3521157.1"/>
    <property type="molecule type" value="Genomic_DNA"/>
</dbReference>
<keyword evidence="2" id="KW-1185">Reference proteome</keyword>
<evidence type="ECO:0000313" key="1">
    <source>
        <dbReference type="EMBL" id="KAJ3521157.1"/>
    </source>
</evidence>
<accession>A0ACC1RMF6</accession>
<protein>
    <submittedName>
        <fullName evidence="1">Uncharacterized protein</fullName>
    </submittedName>
</protein>